<dbReference type="Pfam" id="PF07714">
    <property type="entry name" value="PK_Tyr_Ser-Thr"/>
    <property type="match status" value="1"/>
</dbReference>
<organism evidence="22">
    <name type="scientific">Musa acuminata subsp. malaccensis</name>
    <name type="common">Wild banana</name>
    <name type="synonym">Musa malaccensis</name>
    <dbReference type="NCBI Taxonomy" id="214687"/>
    <lineage>
        <taxon>Eukaryota</taxon>
        <taxon>Viridiplantae</taxon>
        <taxon>Streptophyta</taxon>
        <taxon>Embryophyta</taxon>
        <taxon>Tracheophyta</taxon>
        <taxon>Spermatophyta</taxon>
        <taxon>Magnoliopsida</taxon>
        <taxon>Liliopsida</taxon>
        <taxon>Zingiberales</taxon>
        <taxon>Musaceae</taxon>
        <taxon>Musa</taxon>
    </lineage>
</organism>
<dbReference type="FunFam" id="3.30.200.20:FF:000307">
    <property type="entry name" value="pollen receptor-like kinase 1"/>
    <property type="match status" value="1"/>
</dbReference>
<evidence type="ECO:0000256" key="18">
    <source>
        <dbReference type="SAM" id="MobiDB-lite"/>
    </source>
</evidence>
<comment type="subcellular location">
    <subcellularLocation>
        <location evidence="1">Membrane</location>
        <topology evidence="1">Single-pass membrane protein</topology>
    </subcellularLocation>
</comment>
<evidence type="ECO:0000256" key="10">
    <source>
        <dbReference type="ARBA" id="ARBA00022741"/>
    </source>
</evidence>
<dbReference type="InterPro" id="IPR001611">
    <property type="entry name" value="Leu-rich_rpt"/>
</dbReference>
<evidence type="ECO:0000256" key="16">
    <source>
        <dbReference type="ARBA" id="ARBA00047899"/>
    </source>
</evidence>
<feature type="transmembrane region" description="Helical" evidence="19">
    <location>
        <begin position="248"/>
        <end position="276"/>
    </location>
</feature>
<evidence type="ECO:0000256" key="14">
    <source>
        <dbReference type="ARBA" id="ARBA00023136"/>
    </source>
</evidence>
<dbReference type="InterPro" id="IPR011009">
    <property type="entry name" value="Kinase-like_dom_sf"/>
</dbReference>
<evidence type="ECO:0000256" key="13">
    <source>
        <dbReference type="ARBA" id="ARBA00022989"/>
    </source>
</evidence>
<comment type="catalytic activity">
    <reaction evidence="17">
        <text>L-seryl-[protein] + ATP = O-phospho-L-seryl-[protein] + ADP + H(+)</text>
        <dbReference type="Rhea" id="RHEA:17989"/>
        <dbReference type="Rhea" id="RHEA-COMP:9863"/>
        <dbReference type="Rhea" id="RHEA-COMP:11604"/>
        <dbReference type="ChEBI" id="CHEBI:15378"/>
        <dbReference type="ChEBI" id="CHEBI:29999"/>
        <dbReference type="ChEBI" id="CHEBI:30616"/>
        <dbReference type="ChEBI" id="CHEBI:83421"/>
        <dbReference type="ChEBI" id="CHEBI:456216"/>
        <dbReference type="EC" id="2.7.11.1"/>
    </reaction>
</comment>
<evidence type="ECO:0000256" key="1">
    <source>
        <dbReference type="ARBA" id="ARBA00004167"/>
    </source>
</evidence>
<reference evidence="22" key="1">
    <citation type="submission" date="2021-03" db="EMBL/GenBank/DDBJ databases">
        <authorList>
            <consortium name="Genoscope - CEA"/>
            <person name="William W."/>
        </authorList>
    </citation>
    <scope>NUCLEOTIDE SEQUENCE</scope>
    <source>
        <strain evidence="22">Doubled-haploid Pahang</strain>
    </source>
</reference>
<dbReference type="Gene3D" id="1.10.510.10">
    <property type="entry name" value="Transferase(Phosphotransferase) domain 1"/>
    <property type="match status" value="1"/>
</dbReference>
<keyword evidence="9" id="KW-0677">Repeat</keyword>
<feature type="domain" description="Protein kinase" evidence="21">
    <location>
        <begin position="347"/>
        <end position="633"/>
    </location>
</feature>
<evidence type="ECO:0000256" key="12">
    <source>
        <dbReference type="ARBA" id="ARBA00022840"/>
    </source>
</evidence>
<dbReference type="EMBL" id="HG996468">
    <property type="protein sequence ID" value="CAG1851586.1"/>
    <property type="molecule type" value="Genomic_DNA"/>
</dbReference>
<evidence type="ECO:0000256" key="15">
    <source>
        <dbReference type="ARBA" id="ARBA00023170"/>
    </source>
</evidence>
<dbReference type="GO" id="GO:0005524">
    <property type="term" value="F:ATP binding"/>
    <property type="evidence" value="ECO:0007669"/>
    <property type="project" value="UniProtKB-KW"/>
</dbReference>
<evidence type="ECO:0000256" key="8">
    <source>
        <dbReference type="ARBA" id="ARBA00022729"/>
    </source>
</evidence>
<dbReference type="GO" id="GO:0016020">
    <property type="term" value="C:membrane"/>
    <property type="evidence" value="ECO:0007669"/>
    <property type="project" value="UniProtKB-SubCell"/>
</dbReference>
<evidence type="ECO:0000259" key="21">
    <source>
        <dbReference type="PROSITE" id="PS50011"/>
    </source>
</evidence>
<evidence type="ECO:0000256" key="6">
    <source>
        <dbReference type="ARBA" id="ARBA00022679"/>
    </source>
</evidence>
<keyword evidence="13 19" id="KW-1133">Transmembrane helix</keyword>
<keyword evidence="6" id="KW-0808">Transferase</keyword>
<dbReference type="InterPro" id="IPR001245">
    <property type="entry name" value="Ser-Thr/Tyr_kinase_cat_dom"/>
</dbReference>
<dbReference type="InterPro" id="IPR013210">
    <property type="entry name" value="LRR_N_plant-typ"/>
</dbReference>
<evidence type="ECO:0000256" key="3">
    <source>
        <dbReference type="ARBA" id="ARBA00012513"/>
    </source>
</evidence>
<keyword evidence="15" id="KW-0675">Receptor</keyword>
<dbReference type="EC" id="2.7.11.1" evidence="3"/>
<evidence type="ECO:0000256" key="5">
    <source>
        <dbReference type="ARBA" id="ARBA00022614"/>
    </source>
</evidence>
<evidence type="ECO:0000256" key="19">
    <source>
        <dbReference type="SAM" id="Phobius"/>
    </source>
</evidence>
<evidence type="ECO:0000256" key="9">
    <source>
        <dbReference type="ARBA" id="ARBA00022737"/>
    </source>
</evidence>
<sequence length="648" mass="70975">MADQSVPWPLQLLTLLLSLIPWRHPAGASDDGRILLQFKATLSPGVGGDAVLATWVDTRGPCIDQNVSAWAGVYCENGKVATLQLESMSLLGALDLDILTGLPSLRALSFSNNSLEGGIPDFTKLPALKSLYLSWNRFSGEIPDGMFSTMRALKKVWLSHNNFSGPIPTSLTVPEKLMDLGLDSNSFEGHLPDLWQPELQVVNVSYNNLEGPIPVRLSNMSATLFEGNKNLCGPPLLVSCNLPEKHKLAPALLVAIILIAVAVLLAVIALIVFLLLRRRNKKEETTVDRPQTSTNSEKIEHLEAAADAELGSEKHHGGGKKAPKKEQGKLSFVVEWRRKFDMQDLLRASAEVLGSGNFGSSYKATLVDGPAVVVKRFKEMKGVGREDFQEHMRRLGRLSHPNLLPLVAYYYKKEEKLLITEYIPNGSLAHMLHGSNRGSKLPPLDWPTRLKIVKGVARGLAYLYDELPMLTVPHGHLKSSNVLLSSSFEPILTDYALVPVMKKAAASQVMVAYKSPECAQHGEPSKKSDVWSFGTLILEILTGKFPADHLAEGSAGADLASWVNTVAGEEGTSKVFDKNMEGTKDSEGEMLKLLKIGIACCEADVDERWEMKEALEKIEELKEREGGTERPLISSEGDGFSSKAMVER</sequence>
<keyword evidence="4" id="KW-0597">Phosphoprotein</keyword>
<keyword evidence="7 19" id="KW-0812">Transmembrane</keyword>
<proteinExistence type="inferred from homology"/>
<evidence type="ECO:0000256" key="20">
    <source>
        <dbReference type="SAM" id="SignalP"/>
    </source>
</evidence>
<keyword evidence="14 19" id="KW-0472">Membrane</keyword>
<evidence type="ECO:0000256" key="7">
    <source>
        <dbReference type="ARBA" id="ARBA00022692"/>
    </source>
</evidence>
<evidence type="ECO:0000313" key="22">
    <source>
        <dbReference type="EMBL" id="CAG1851586.1"/>
    </source>
</evidence>
<dbReference type="CDD" id="cd12087">
    <property type="entry name" value="TM_EGFR-like"/>
    <property type="match status" value="1"/>
</dbReference>
<protein>
    <recommendedName>
        <fullName evidence="3">non-specific serine/threonine protein kinase</fullName>
        <ecNumber evidence="3">2.7.11.1</ecNumber>
    </recommendedName>
</protein>
<dbReference type="GO" id="GO:0004674">
    <property type="term" value="F:protein serine/threonine kinase activity"/>
    <property type="evidence" value="ECO:0007669"/>
    <property type="project" value="UniProtKB-EC"/>
</dbReference>
<dbReference type="InterPro" id="IPR046959">
    <property type="entry name" value="PRK1-6/SRF4-like"/>
</dbReference>
<dbReference type="InterPro" id="IPR032675">
    <property type="entry name" value="LRR_dom_sf"/>
</dbReference>
<dbReference type="SUPFAM" id="SSF52058">
    <property type="entry name" value="L domain-like"/>
    <property type="match status" value="1"/>
</dbReference>
<evidence type="ECO:0000256" key="11">
    <source>
        <dbReference type="ARBA" id="ARBA00022777"/>
    </source>
</evidence>
<dbReference type="FunFam" id="1.10.510.10:FF:000480">
    <property type="entry name" value="Pollen receptor-like kinase 1"/>
    <property type="match status" value="1"/>
</dbReference>
<comment type="catalytic activity">
    <reaction evidence="16">
        <text>L-threonyl-[protein] + ATP = O-phospho-L-threonyl-[protein] + ADP + H(+)</text>
        <dbReference type="Rhea" id="RHEA:46608"/>
        <dbReference type="Rhea" id="RHEA-COMP:11060"/>
        <dbReference type="Rhea" id="RHEA-COMP:11605"/>
        <dbReference type="ChEBI" id="CHEBI:15378"/>
        <dbReference type="ChEBI" id="CHEBI:30013"/>
        <dbReference type="ChEBI" id="CHEBI:30616"/>
        <dbReference type="ChEBI" id="CHEBI:61977"/>
        <dbReference type="ChEBI" id="CHEBI:456216"/>
        <dbReference type="EC" id="2.7.11.1"/>
    </reaction>
</comment>
<dbReference type="Gene3D" id="3.30.200.20">
    <property type="entry name" value="Phosphorylase Kinase, domain 1"/>
    <property type="match status" value="1"/>
</dbReference>
<dbReference type="Gene3D" id="3.80.10.10">
    <property type="entry name" value="Ribonuclease Inhibitor"/>
    <property type="match status" value="2"/>
</dbReference>
<keyword evidence="8 20" id="KW-0732">Signal</keyword>
<dbReference type="PANTHER" id="PTHR48007">
    <property type="entry name" value="LEUCINE-RICH REPEAT RECEPTOR-LIKE PROTEIN KINASE PXC1"/>
    <property type="match status" value="1"/>
</dbReference>
<feature type="region of interest" description="Disordered" evidence="18">
    <location>
        <begin position="620"/>
        <end position="648"/>
    </location>
</feature>
<evidence type="ECO:0000256" key="4">
    <source>
        <dbReference type="ARBA" id="ARBA00022553"/>
    </source>
</evidence>
<dbReference type="SUPFAM" id="SSF56112">
    <property type="entry name" value="Protein kinase-like (PK-like)"/>
    <property type="match status" value="1"/>
</dbReference>
<evidence type="ECO:0000256" key="2">
    <source>
        <dbReference type="ARBA" id="ARBA00008684"/>
    </source>
</evidence>
<dbReference type="Pfam" id="PF00560">
    <property type="entry name" value="LRR_1"/>
    <property type="match status" value="2"/>
</dbReference>
<dbReference type="Pfam" id="PF13855">
    <property type="entry name" value="LRR_8"/>
    <property type="match status" value="1"/>
</dbReference>
<comment type="similarity">
    <text evidence="2">Belongs to the protein kinase superfamily. Ser/Thr protein kinase family.</text>
</comment>
<gene>
    <name evidence="22" type="ORF">GSMUA_189800.1</name>
</gene>
<evidence type="ECO:0000256" key="17">
    <source>
        <dbReference type="ARBA" id="ARBA00048679"/>
    </source>
</evidence>
<feature type="chain" id="PRO_5034031310" description="non-specific serine/threonine protein kinase" evidence="20">
    <location>
        <begin position="29"/>
        <end position="648"/>
    </location>
</feature>
<dbReference type="PANTHER" id="PTHR48007:SF64">
    <property type="entry name" value="POLLEN RECEPTOR-LIKE KINASE 1"/>
    <property type="match status" value="1"/>
</dbReference>
<dbReference type="InterPro" id="IPR000719">
    <property type="entry name" value="Prot_kinase_dom"/>
</dbReference>
<dbReference type="Pfam" id="PF08263">
    <property type="entry name" value="LRRNT_2"/>
    <property type="match status" value="1"/>
</dbReference>
<feature type="signal peptide" evidence="20">
    <location>
        <begin position="1"/>
        <end position="28"/>
    </location>
</feature>
<dbReference type="PROSITE" id="PS50011">
    <property type="entry name" value="PROTEIN_KINASE_DOM"/>
    <property type="match status" value="1"/>
</dbReference>
<keyword evidence="12" id="KW-0067">ATP-binding</keyword>
<keyword evidence="5" id="KW-0433">Leucine-rich repeat</keyword>
<accession>A0A8D7ANY2</accession>
<dbReference type="AlphaFoldDB" id="A0A8D7ANY2"/>
<keyword evidence="10" id="KW-0547">Nucleotide-binding</keyword>
<name>A0A8D7ANY2_MUSAM</name>
<keyword evidence="11" id="KW-0418">Kinase</keyword>